<comment type="catalytic activity">
    <reaction evidence="2">
        <text>2 GTP = 3',3'-c-di-GMP + 2 diphosphate</text>
        <dbReference type="Rhea" id="RHEA:24898"/>
        <dbReference type="ChEBI" id="CHEBI:33019"/>
        <dbReference type="ChEBI" id="CHEBI:37565"/>
        <dbReference type="ChEBI" id="CHEBI:58805"/>
        <dbReference type="EC" id="2.7.7.65"/>
    </reaction>
</comment>
<dbReference type="InterPro" id="IPR003018">
    <property type="entry name" value="GAF"/>
</dbReference>
<evidence type="ECO:0000256" key="2">
    <source>
        <dbReference type="ARBA" id="ARBA00034247"/>
    </source>
</evidence>
<dbReference type="PANTHER" id="PTHR45138">
    <property type="entry name" value="REGULATORY COMPONENTS OF SENSORY TRANSDUCTION SYSTEM"/>
    <property type="match status" value="1"/>
</dbReference>
<dbReference type="AlphaFoldDB" id="A0A560MHA4"/>
<evidence type="ECO:0000313" key="5">
    <source>
        <dbReference type="Proteomes" id="UP000321304"/>
    </source>
</evidence>
<dbReference type="SUPFAM" id="SSF55781">
    <property type="entry name" value="GAF domain-like"/>
    <property type="match status" value="1"/>
</dbReference>
<dbReference type="InterPro" id="IPR029787">
    <property type="entry name" value="Nucleotide_cyclase"/>
</dbReference>
<name>A0A560MHA4_9BRAD</name>
<dbReference type="InterPro" id="IPR050469">
    <property type="entry name" value="Diguanylate_Cyclase"/>
</dbReference>
<accession>A0A560MHA4</accession>
<dbReference type="EMBL" id="VITY01000001">
    <property type="protein sequence ID" value="TWC06738.1"/>
    <property type="molecule type" value="Genomic_DNA"/>
</dbReference>
<dbReference type="InterPro" id="IPR043128">
    <property type="entry name" value="Rev_trsase/Diguanyl_cyclase"/>
</dbReference>
<dbReference type="PROSITE" id="PS50887">
    <property type="entry name" value="GGDEF"/>
    <property type="match status" value="1"/>
</dbReference>
<keyword evidence="5" id="KW-1185">Reference proteome</keyword>
<dbReference type="InterPro" id="IPR000160">
    <property type="entry name" value="GGDEF_dom"/>
</dbReference>
<dbReference type="OrthoDB" id="315417at2"/>
<dbReference type="SUPFAM" id="SSF55073">
    <property type="entry name" value="Nucleotide cyclase"/>
    <property type="match status" value="1"/>
</dbReference>
<dbReference type="EC" id="2.7.7.65" evidence="1"/>
<dbReference type="GO" id="GO:1902201">
    <property type="term" value="P:negative regulation of bacterial-type flagellum-dependent cell motility"/>
    <property type="evidence" value="ECO:0007669"/>
    <property type="project" value="TreeGrafter"/>
</dbReference>
<feature type="domain" description="GGDEF" evidence="3">
    <location>
        <begin position="192"/>
        <end position="324"/>
    </location>
</feature>
<organism evidence="4 5">
    <name type="scientific">Bradyrhizobium macuxiense</name>
    <dbReference type="NCBI Taxonomy" id="1755647"/>
    <lineage>
        <taxon>Bacteria</taxon>
        <taxon>Pseudomonadati</taxon>
        <taxon>Pseudomonadota</taxon>
        <taxon>Alphaproteobacteria</taxon>
        <taxon>Hyphomicrobiales</taxon>
        <taxon>Nitrobacteraceae</taxon>
        <taxon>Bradyrhizobium</taxon>
    </lineage>
</organism>
<dbReference type="Pfam" id="PF00990">
    <property type="entry name" value="GGDEF"/>
    <property type="match status" value="1"/>
</dbReference>
<evidence type="ECO:0000259" key="3">
    <source>
        <dbReference type="PROSITE" id="PS50887"/>
    </source>
</evidence>
<dbReference type="GO" id="GO:0052621">
    <property type="term" value="F:diguanylate cyclase activity"/>
    <property type="evidence" value="ECO:0007669"/>
    <property type="project" value="UniProtKB-EC"/>
</dbReference>
<evidence type="ECO:0000313" key="4">
    <source>
        <dbReference type="EMBL" id="TWC06738.1"/>
    </source>
</evidence>
<dbReference type="Pfam" id="PF01590">
    <property type="entry name" value="GAF"/>
    <property type="match status" value="1"/>
</dbReference>
<dbReference type="FunFam" id="3.30.70.270:FF:000001">
    <property type="entry name" value="Diguanylate cyclase domain protein"/>
    <property type="match status" value="1"/>
</dbReference>
<dbReference type="GO" id="GO:0005886">
    <property type="term" value="C:plasma membrane"/>
    <property type="evidence" value="ECO:0007669"/>
    <property type="project" value="TreeGrafter"/>
</dbReference>
<dbReference type="GO" id="GO:0043709">
    <property type="term" value="P:cell adhesion involved in single-species biofilm formation"/>
    <property type="evidence" value="ECO:0007669"/>
    <property type="project" value="TreeGrafter"/>
</dbReference>
<proteinExistence type="predicted"/>
<dbReference type="RefSeq" id="WP_146983969.1">
    <property type="nucleotide sequence ID" value="NZ_VITY01000001.1"/>
</dbReference>
<gene>
    <name evidence="4" type="ORF">FBZ93_10125</name>
</gene>
<dbReference type="InterPro" id="IPR029016">
    <property type="entry name" value="GAF-like_dom_sf"/>
</dbReference>
<dbReference type="SMART" id="SM00267">
    <property type="entry name" value="GGDEF"/>
    <property type="match status" value="1"/>
</dbReference>
<dbReference type="CDD" id="cd01949">
    <property type="entry name" value="GGDEF"/>
    <property type="match status" value="1"/>
</dbReference>
<dbReference type="Gene3D" id="3.30.450.40">
    <property type="match status" value="1"/>
</dbReference>
<sequence length="405" mass="43751">MHTAHDREARRLDTLVELDILDTPRELAFDRLTSLCRKMFRVPMSTLTFIDGHRQWFKASDGLDLRETDRRPAPCNVTITLDEPLVVADMLRDARFADNMFVRGAPFVRFYAGAQLKLSGAVIGSLCAIDTRPRDDFGAEATSMLVDLAEIAVDELKLRNLSMQDALTGCSSRRAFRGEGERLTALATRHISPLSCAVLDVDHFKQVNDTYGHAVGDMVLGAVAAAARGALRGSDLIGRLGGEEFGILLPHTKLDQAMGVLEKVRAAVAATRIETPAGTIGVTCSLGGAMLSPGNCFDDMLRNADLAMYGAKQAGRNQALAWVDRAPSIAPTARRVFKAGTISFNAGHSTIDCTVRGLSRDTATIEVLSTSGIPDQFKLAIATDALSRACRITAKADNRIEVAFT</sequence>
<dbReference type="NCBIfam" id="TIGR00254">
    <property type="entry name" value="GGDEF"/>
    <property type="match status" value="1"/>
</dbReference>
<evidence type="ECO:0000256" key="1">
    <source>
        <dbReference type="ARBA" id="ARBA00012528"/>
    </source>
</evidence>
<dbReference type="Gene3D" id="3.30.70.270">
    <property type="match status" value="1"/>
</dbReference>
<reference evidence="4 5" key="1">
    <citation type="submission" date="2019-06" db="EMBL/GenBank/DDBJ databases">
        <title>Genomic Encyclopedia of Type Strains, Phase IV (KMG-V): Genome sequencing to study the core and pangenomes of soil and plant-associated prokaryotes.</title>
        <authorList>
            <person name="Whitman W."/>
        </authorList>
    </citation>
    <scope>NUCLEOTIDE SEQUENCE [LARGE SCALE GENOMIC DNA]</scope>
    <source>
        <strain evidence="4 5">BR 10355</strain>
    </source>
</reference>
<comment type="caution">
    <text evidence="4">The sequence shown here is derived from an EMBL/GenBank/DDBJ whole genome shotgun (WGS) entry which is preliminary data.</text>
</comment>
<protein>
    <recommendedName>
        <fullName evidence="1">diguanylate cyclase</fullName>
        <ecNumber evidence="1">2.7.7.65</ecNumber>
    </recommendedName>
</protein>
<dbReference type="PANTHER" id="PTHR45138:SF9">
    <property type="entry name" value="DIGUANYLATE CYCLASE DGCM-RELATED"/>
    <property type="match status" value="1"/>
</dbReference>
<dbReference type="Proteomes" id="UP000321304">
    <property type="component" value="Unassembled WGS sequence"/>
</dbReference>